<keyword evidence="1" id="KW-1133">Transmembrane helix</keyword>
<evidence type="ECO:0000313" key="2">
    <source>
        <dbReference type="EMBL" id="PWJ44046.1"/>
    </source>
</evidence>
<feature type="transmembrane region" description="Helical" evidence="1">
    <location>
        <begin position="5"/>
        <end position="22"/>
    </location>
</feature>
<dbReference type="EMBL" id="QGDO01000001">
    <property type="protein sequence ID" value="PWJ44046.1"/>
    <property type="molecule type" value="Genomic_DNA"/>
</dbReference>
<comment type="caution">
    <text evidence="2">The sequence shown here is derived from an EMBL/GenBank/DDBJ whole genome shotgun (WGS) entry which is preliminary data.</text>
</comment>
<dbReference type="OrthoDB" id="981214at2"/>
<name>A0A315ZEL4_SEDFL</name>
<evidence type="ECO:0000256" key="1">
    <source>
        <dbReference type="SAM" id="Phobius"/>
    </source>
</evidence>
<dbReference type="Proteomes" id="UP000245535">
    <property type="component" value="Unassembled WGS sequence"/>
</dbReference>
<keyword evidence="1" id="KW-0472">Membrane</keyword>
<sequence length="153" mass="18064">MRKGELYYGGWMLLGFITYFISMKMLGYYHILDLRIFNVIFHCSLTYLSMRHDRIVSEKEFGYADSFFVGMRTSMLPVFMFSAFMLCYLKFLDYGFMQYIKENALLGDYLTPLSVFVALFAEGLAASFVVSFVGIRVLKLEEDRHWIKHVHQF</sequence>
<keyword evidence="3" id="KW-1185">Reference proteome</keyword>
<keyword evidence="1" id="KW-0812">Transmembrane</keyword>
<proteinExistence type="predicted"/>
<reference evidence="2 3" key="1">
    <citation type="submission" date="2018-03" db="EMBL/GenBank/DDBJ databases">
        <title>Genomic Encyclopedia of Archaeal and Bacterial Type Strains, Phase II (KMG-II): from individual species to whole genera.</title>
        <authorList>
            <person name="Goeker M."/>
        </authorList>
    </citation>
    <scope>NUCLEOTIDE SEQUENCE [LARGE SCALE GENOMIC DNA]</scope>
    <source>
        <strain evidence="2 3">DSM 28229</strain>
    </source>
</reference>
<accession>A0A315ZEL4</accession>
<organism evidence="2 3">
    <name type="scientific">Sediminitomix flava</name>
    <dbReference type="NCBI Taxonomy" id="379075"/>
    <lineage>
        <taxon>Bacteria</taxon>
        <taxon>Pseudomonadati</taxon>
        <taxon>Bacteroidota</taxon>
        <taxon>Cytophagia</taxon>
        <taxon>Cytophagales</taxon>
        <taxon>Flammeovirgaceae</taxon>
        <taxon>Sediminitomix</taxon>
    </lineage>
</organism>
<feature type="transmembrane region" description="Helical" evidence="1">
    <location>
        <begin position="111"/>
        <end position="138"/>
    </location>
</feature>
<feature type="transmembrane region" description="Helical" evidence="1">
    <location>
        <begin position="69"/>
        <end position="91"/>
    </location>
</feature>
<evidence type="ECO:0000313" key="3">
    <source>
        <dbReference type="Proteomes" id="UP000245535"/>
    </source>
</evidence>
<protein>
    <submittedName>
        <fullName evidence="2">Uncharacterized protein</fullName>
    </submittedName>
</protein>
<dbReference type="RefSeq" id="WP_109615568.1">
    <property type="nucleotide sequence ID" value="NZ_QGDO01000001.1"/>
</dbReference>
<gene>
    <name evidence="2" type="ORF">BC781_101396</name>
</gene>
<dbReference type="AlphaFoldDB" id="A0A315ZEL4"/>